<evidence type="ECO:0000256" key="1">
    <source>
        <dbReference type="SAM" id="MobiDB-lite"/>
    </source>
</evidence>
<feature type="compositionally biased region" description="Polar residues" evidence="1">
    <location>
        <begin position="123"/>
        <end position="143"/>
    </location>
</feature>
<feature type="region of interest" description="Disordered" evidence="1">
    <location>
        <begin position="116"/>
        <end position="143"/>
    </location>
</feature>
<comment type="caution">
    <text evidence="2">The sequence shown here is derived from an EMBL/GenBank/DDBJ whole genome shotgun (WGS) entry which is preliminary data.</text>
</comment>
<accession>A0A9Q0DTV6</accession>
<proteinExistence type="predicted"/>
<dbReference type="AlphaFoldDB" id="A0A9Q0DTV6"/>
<protein>
    <submittedName>
        <fullName evidence="2">Uncharacterized protein</fullName>
    </submittedName>
</protein>
<name>A0A9Q0DTV6_9TELE</name>
<organism evidence="2 3">
    <name type="scientific">Muraenolepis orangiensis</name>
    <name type="common">Patagonian moray cod</name>
    <dbReference type="NCBI Taxonomy" id="630683"/>
    <lineage>
        <taxon>Eukaryota</taxon>
        <taxon>Metazoa</taxon>
        <taxon>Chordata</taxon>
        <taxon>Craniata</taxon>
        <taxon>Vertebrata</taxon>
        <taxon>Euteleostomi</taxon>
        <taxon>Actinopterygii</taxon>
        <taxon>Neopterygii</taxon>
        <taxon>Teleostei</taxon>
        <taxon>Neoteleostei</taxon>
        <taxon>Acanthomorphata</taxon>
        <taxon>Zeiogadaria</taxon>
        <taxon>Gadariae</taxon>
        <taxon>Gadiformes</taxon>
        <taxon>Muraenolepidoidei</taxon>
        <taxon>Muraenolepididae</taxon>
        <taxon>Muraenolepis</taxon>
    </lineage>
</organism>
<sequence length="222" mass="24442">MQLWWVGLDGGGWDGGGQGWRRTGMEADGDGGGWGWRRMGMEVDRNGGGRGWRRTGMEVDGDGGGRGWRRTGMEADGDGGGRGWRWTGMAADGDGGGQGWRRVLLLLRHSRQQAGSLDVSLHSPPTVTHSQGRAQRHGQGTLSTLTNRGTPFCHIRFRLKKYCGCHGHFLFTFYQRFTFTTRQRNNLISDPSSQRCHSRVALNASRTPAGGLEGNPFEKLPD</sequence>
<feature type="region of interest" description="Disordered" evidence="1">
    <location>
        <begin position="47"/>
        <end position="83"/>
    </location>
</feature>
<reference evidence="2" key="1">
    <citation type="submission" date="2022-07" db="EMBL/GenBank/DDBJ databases">
        <title>Chromosome-level genome of Muraenolepis orangiensis.</title>
        <authorList>
            <person name="Kim J."/>
        </authorList>
    </citation>
    <scope>NUCLEOTIDE SEQUENCE</scope>
    <source>
        <strain evidence="2">KU_S4_2022</strain>
        <tissue evidence="2">Muscle</tissue>
    </source>
</reference>
<dbReference type="Proteomes" id="UP001148018">
    <property type="component" value="Unassembled WGS sequence"/>
</dbReference>
<evidence type="ECO:0000313" key="2">
    <source>
        <dbReference type="EMBL" id="KAJ3594825.1"/>
    </source>
</evidence>
<dbReference type="EMBL" id="JANIIK010000111">
    <property type="protein sequence ID" value="KAJ3594825.1"/>
    <property type="molecule type" value="Genomic_DNA"/>
</dbReference>
<gene>
    <name evidence="2" type="ORF">NHX12_004130</name>
</gene>
<keyword evidence="3" id="KW-1185">Reference proteome</keyword>
<evidence type="ECO:0000313" key="3">
    <source>
        <dbReference type="Proteomes" id="UP001148018"/>
    </source>
</evidence>